<sequence>MLTLATGCARTIVPVIESSKQNSAVLSANQGYILFAVQSDSYIEKVNIGGLRPLVYRPKSSGKLDTYILAAVPPGNYYFSSVETGRGEFDSDDEHDWDFKIKANAINYVGNLELLSRYKWCEYCFRVELSNKSSFAIEYLESEHPQLLNQYDLVYQGPGSDNFFEYIKGQINTPMQTQLSDER</sequence>
<comment type="caution">
    <text evidence="1">The sequence shown here is derived from an EMBL/GenBank/DDBJ whole genome shotgun (WGS) entry which is preliminary data.</text>
</comment>
<accession>A0ABU3SUH6</accession>
<proteinExistence type="predicted"/>
<organism evidence="1 2">
    <name type="scientific">Paraglaciecola aquimarina</name>
    <dbReference type="NCBI Taxonomy" id="1235557"/>
    <lineage>
        <taxon>Bacteria</taxon>
        <taxon>Pseudomonadati</taxon>
        <taxon>Pseudomonadota</taxon>
        <taxon>Gammaproteobacteria</taxon>
        <taxon>Alteromonadales</taxon>
        <taxon>Alteromonadaceae</taxon>
        <taxon>Paraglaciecola</taxon>
    </lineage>
</organism>
<keyword evidence="2" id="KW-1185">Reference proteome</keyword>
<gene>
    <name evidence="1" type="ORF">RS130_06745</name>
</gene>
<dbReference type="RefSeq" id="WP_316025322.1">
    <property type="nucleotide sequence ID" value="NZ_JAWDIO010000002.1"/>
</dbReference>
<evidence type="ECO:0000313" key="2">
    <source>
        <dbReference type="Proteomes" id="UP001247805"/>
    </source>
</evidence>
<reference evidence="1 2" key="1">
    <citation type="submission" date="2023-10" db="EMBL/GenBank/DDBJ databases">
        <title>Glaciecola aquimarina strain GGW-M5 nov., isolated from a coastal seawater.</title>
        <authorList>
            <person name="Bayburt H."/>
            <person name="Kim J.M."/>
            <person name="Choi B.J."/>
            <person name="Jeon C.O."/>
        </authorList>
    </citation>
    <scope>NUCLEOTIDE SEQUENCE [LARGE SCALE GENOMIC DNA]</scope>
    <source>
        <strain evidence="1 2">KCTC 32108</strain>
    </source>
</reference>
<evidence type="ECO:0008006" key="3">
    <source>
        <dbReference type="Google" id="ProtNLM"/>
    </source>
</evidence>
<evidence type="ECO:0000313" key="1">
    <source>
        <dbReference type="EMBL" id="MDU0353669.1"/>
    </source>
</evidence>
<dbReference type="Proteomes" id="UP001247805">
    <property type="component" value="Unassembled WGS sequence"/>
</dbReference>
<name>A0ABU3SUH6_9ALTE</name>
<protein>
    <recommendedName>
        <fullName evidence="3">DUF2846 domain-containing protein</fullName>
    </recommendedName>
</protein>
<dbReference type="EMBL" id="JAWDIO010000002">
    <property type="protein sequence ID" value="MDU0353669.1"/>
    <property type="molecule type" value="Genomic_DNA"/>
</dbReference>